<protein>
    <submittedName>
        <fullName evidence="11">Cytochrome C</fullName>
    </submittedName>
</protein>
<dbReference type="AlphaFoldDB" id="A0A4S1CKN1"/>
<evidence type="ECO:0000256" key="4">
    <source>
        <dbReference type="ARBA" id="ARBA00022617"/>
    </source>
</evidence>
<evidence type="ECO:0000313" key="11">
    <source>
        <dbReference type="EMBL" id="TGU74265.1"/>
    </source>
</evidence>
<dbReference type="PANTHER" id="PTHR34688">
    <property type="entry name" value="CYTOCHROME C6, CHLOROPLASTIC"/>
    <property type="match status" value="1"/>
</dbReference>
<gene>
    <name evidence="11" type="ORF">E4633_02005</name>
</gene>
<dbReference type="GO" id="GO:0005506">
    <property type="term" value="F:iron ion binding"/>
    <property type="evidence" value="ECO:0007669"/>
    <property type="project" value="InterPro"/>
</dbReference>
<keyword evidence="3" id="KW-0813">Transport</keyword>
<evidence type="ECO:0000256" key="3">
    <source>
        <dbReference type="ARBA" id="ARBA00022448"/>
    </source>
</evidence>
<comment type="caution">
    <text evidence="11">The sequence shown here is derived from an EMBL/GenBank/DDBJ whole genome shotgun (WGS) entry which is preliminary data.</text>
</comment>
<evidence type="ECO:0000256" key="8">
    <source>
        <dbReference type="ARBA" id="ARBA00023078"/>
    </source>
</evidence>
<keyword evidence="8" id="KW-0793">Thylakoid</keyword>
<evidence type="ECO:0000256" key="2">
    <source>
        <dbReference type="ARBA" id="ARBA00009650"/>
    </source>
</evidence>
<evidence type="ECO:0000256" key="6">
    <source>
        <dbReference type="ARBA" id="ARBA00022982"/>
    </source>
</evidence>
<comment type="similarity">
    <text evidence="2">Belongs to the cytochrome c family. PetJ subfamily.</text>
</comment>
<sequence length="111" mass="11748">MPRRAVSLIILAALMSGCTDTPRGGSPPVVTERGGQLFKERCAPCHPNGGNVLTPGKTLHAGVLADHGITTPADIVKKMRNPGPGMVRFDETTIPDADARLIADYVLATFR</sequence>
<dbReference type="PROSITE" id="PS51007">
    <property type="entry name" value="CYTC"/>
    <property type="match status" value="1"/>
</dbReference>
<keyword evidence="12" id="KW-1185">Reference proteome</keyword>
<reference evidence="11 12" key="1">
    <citation type="submission" date="2019-04" db="EMBL/GenBank/DDBJ databases">
        <title>Geobacter oryzae sp. nov., ferric-reducing bacteria isolated from paddy soil.</title>
        <authorList>
            <person name="Xu Z."/>
            <person name="Masuda Y."/>
            <person name="Itoh H."/>
            <person name="Senoo K."/>
        </authorList>
    </citation>
    <scope>NUCLEOTIDE SEQUENCE [LARGE SCALE GENOMIC DNA]</scope>
    <source>
        <strain evidence="11 12">Red111</strain>
    </source>
</reference>
<dbReference type="Pfam" id="PF13442">
    <property type="entry name" value="Cytochrome_CBB3"/>
    <property type="match status" value="1"/>
</dbReference>
<evidence type="ECO:0000313" key="12">
    <source>
        <dbReference type="Proteomes" id="UP000306416"/>
    </source>
</evidence>
<keyword evidence="5 9" id="KW-0479">Metal-binding</keyword>
<dbReference type="InterPro" id="IPR023655">
    <property type="entry name" value="Cyt_C6"/>
</dbReference>
<organism evidence="11 12">
    <name type="scientific">Geomonas terrae</name>
    <dbReference type="NCBI Taxonomy" id="2562681"/>
    <lineage>
        <taxon>Bacteria</taxon>
        <taxon>Pseudomonadati</taxon>
        <taxon>Thermodesulfobacteriota</taxon>
        <taxon>Desulfuromonadia</taxon>
        <taxon>Geobacterales</taxon>
        <taxon>Geobacteraceae</taxon>
        <taxon>Geomonas</taxon>
    </lineage>
</organism>
<dbReference type="GO" id="GO:0031979">
    <property type="term" value="C:plasma membrane-derived thylakoid lumen"/>
    <property type="evidence" value="ECO:0007669"/>
    <property type="project" value="UniProtKB-SubCell"/>
</dbReference>
<comment type="subcellular location">
    <subcellularLocation>
        <location evidence="1">Cellular thylakoid lumen</location>
    </subcellularLocation>
</comment>
<evidence type="ECO:0000259" key="10">
    <source>
        <dbReference type="PROSITE" id="PS51007"/>
    </source>
</evidence>
<name>A0A4S1CKN1_9BACT</name>
<evidence type="ECO:0000256" key="5">
    <source>
        <dbReference type="ARBA" id="ARBA00022723"/>
    </source>
</evidence>
<dbReference type="SUPFAM" id="SSF46626">
    <property type="entry name" value="Cytochrome c"/>
    <property type="match status" value="1"/>
</dbReference>
<dbReference type="PROSITE" id="PS51257">
    <property type="entry name" value="PROKAR_LIPOPROTEIN"/>
    <property type="match status" value="1"/>
</dbReference>
<dbReference type="InterPro" id="IPR036909">
    <property type="entry name" value="Cyt_c-like_dom_sf"/>
</dbReference>
<dbReference type="RefSeq" id="WP_135868600.1">
    <property type="nucleotide sequence ID" value="NZ_SRSC01000001.1"/>
</dbReference>
<feature type="domain" description="Cytochrome c" evidence="10">
    <location>
        <begin position="29"/>
        <end position="110"/>
    </location>
</feature>
<dbReference type="GO" id="GO:0020037">
    <property type="term" value="F:heme binding"/>
    <property type="evidence" value="ECO:0007669"/>
    <property type="project" value="InterPro"/>
</dbReference>
<evidence type="ECO:0000256" key="7">
    <source>
        <dbReference type="ARBA" id="ARBA00023004"/>
    </source>
</evidence>
<dbReference type="Proteomes" id="UP000306416">
    <property type="component" value="Unassembled WGS sequence"/>
</dbReference>
<dbReference type="Gene3D" id="1.10.760.10">
    <property type="entry name" value="Cytochrome c-like domain"/>
    <property type="match status" value="1"/>
</dbReference>
<evidence type="ECO:0000256" key="9">
    <source>
        <dbReference type="PROSITE-ProRule" id="PRU00433"/>
    </source>
</evidence>
<keyword evidence="6" id="KW-0249">Electron transport</keyword>
<dbReference type="PANTHER" id="PTHR34688:SF2">
    <property type="entry name" value="CYTOCHROME C6, CHLOROPLASTIC"/>
    <property type="match status" value="1"/>
</dbReference>
<keyword evidence="4 9" id="KW-0349">Heme</keyword>
<evidence type="ECO:0000256" key="1">
    <source>
        <dbReference type="ARBA" id="ARBA00004518"/>
    </source>
</evidence>
<dbReference type="GO" id="GO:0009055">
    <property type="term" value="F:electron transfer activity"/>
    <property type="evidence" value="ECO:0007669"/>
    <property type="project" value="InterPro"/>
</dbReference>
<accession>A0A4S1CKN1</accession>
<proteinExistence type="inferred from homology"/>
<keyword evidence="7 9" id="KW-0408">Iron</keyword>
<dbReference type="EMBL" id="SRSC01000001">
    <property type="protein sequence ID" value="TGU74265.1"/>
    <property type="molecule type" value="Genomic_DNA"/>
</dbReference>
<dbReference type="InterPro" id="IPR009056">
    <property type="entry name" value="Cyt_c-like_dom"/>
</dbReference>